<keyword evidence="10" id="KW-1185">Reference proteome</keyword>
<feature type="domain" description="RAI1-like" evidence="8">
    <location>
        <begin position="121"/>
        <end position="206"/>
    </location>
</feature>
<comment type="function">
    <text evidence="6">Decapping enzyme for NAD-capped RNAs: specifically hydrolyzes the nicotinamide adenine dinucleotide (NAD) cap from a subset of RNAs by removing the entire NAD moiety from the 5'-end of an NAD-capped RNA.</text>
</comment>
<dbReference type="PANTHER" id="PTHR12395">
    <property type="entry name" value="DOM-3 RELATED"/>
    <property type="match status" value="1"/>
</dbReference>
<dbReference type="GO" id="GO:0004519">
    <property type="term" value="F:endonuclease activity"/>
    <property type="evidence" value="ECO:0007669"/>
    <property type="project" value="UniProtKB-KW"/>
</dbReference>
<evidence type="ECO:0000259" key="8">
    <source>
        <dbReference type="Pfam" id="PF08652"/>
    </source>
</evidence>
<evidence type="ECO:0000313" key="10">
    <source>
        <dbReference type="Proteomes" id="UP000605846"/>
    </source>
</evidence>
<dbReference type="GO" id="GO:0005634">
    <property type="term" value="C:nucleus"/>
    <property type="evidence" value="ECO:0007669"/>
    <property type="project" value="UniProtKB-SubCell"/>
</dbReference>
<comment type="caution">
    <text evidence="9">The sequence shown here is derived from an EMBL/GenBank/DDBJ whole genome shotgun (WGS) entry which is preliminary data.</text>
</comment>
<feature type="region of interest" description="Disordered" evidence="7">
    <location>
        <begin position="1"/>
        <end position="22"/>
    </location>
</feature>
<evidence type="ECO:0000256" key="6">
    <source>
        <dbReference type="RuleBase" id="RU367113"/>
    </source>
</evidence>
<dbReference type="Pfam" id="PF08652">
    <property type="entry name" value="RAI1"/>
    <property type="match status" value="2"/>
</dbReference>
<proteinExistence type="inferred from homology"/>
<evidence type="ECO:0000256" key="1">
    <source>
        <dbReference type="ARBA" id="ARBA00001968"/>
    </source>
</evidence>
<comment type="subcellular location">
    <subcellularLocation>
        <location evidence="6">Nucleus</location>
    </subcellularLocation>
</comment>
<evidence type="ECO:0000256" key="4">
    <source>
        <dbReference type="ARBA" id="ARBA00044692"/>
    </source>
</evidence>
<dbReference type="GO" id="GO:0003723">
    <property type="term" value="F:RNA binding"/>
    <property type="evidence" value="ECO:0007669"/>
    <property type="project" value="UniProtKB-KW"/>
</dbReference>
<dbReference type="InterPro" id="IPR039039">
    <property type="entry name" value="RAI1-like_fam"/>
</dbReference>
<sequence>MSKRKLSSDSIEPLQAKRRDEYTKGSRFHVANVGDYDRKLPTYSQPREINSYSIDSDRHVWFDDRELKYYYEPTGKHLSVGYDQFIKRDETLKEHLDTLLDALTDAQQHSDDPSLTKADIGTIFMEEETTEQKRNLENNKSNRQDLMAYWGYKFETLCTVSNPEPGENELQQRLRDSANTNVQYCVVVKTRLGKTSIIMGAEVDCIEG</sequence>
<protein>
    <recommendedName>
        <fullName evidence="6">Decapping nuclease</fullName>
        <ecNumber evidence="6">3.6.1.-</ecNumber>
    </recommendedName>
</protein>
<comment type="catalytic activity">
    <reaction evidence="3">
        <text>a 5'-end (N(7)-methyl 5'-triphosphoguanosine)-ribonucleoside-ribonucleotide in mRNA + H2O = a (N(7)-methyl 5'-triphosphoguanosine)-nucleoside + a 5'-end phospho-ribonucleoside in mRNA + H(+)</text>
        <dbReference type="Rhea" id="RHEA:66928"/>
        <dbReference type="Rhea" id="RHEA-COMP:15692"/>
        <dbReference type="Rhea" id="RHEA-COMP:17313"/>
        <dbReference type="ChEBI" id="CHEBI:15377"/>
        <dbReference type="ChEBI" id="CHEBI:15378"/>
        <dbReference type="ChEBI" id="CHEBI:138282"/>
        <dbReference type="ChEBI" id="CHEBI:172876"/>
        <dbReference type="ChEBI" id="CHEBI:172877"/>
    </reaction>
    <physiologicalReaction direction="left-to-right" evidence="3">
        <dbReference type="Rhea" id="RHEA:66929"/>
    </physiologicalReaction>
</comment>
<dbReference type="GO" id="GO:0046872">
    <property type="term" value="F:metal ion binding"/>
    <property type="evidence" value="ECO:0007669"/>
    <property type="project" value="UniProtKB-KW"/>
</dbReference>
<dbReference type="Proteomes" id="UP000605846">
    <property type="component" value="Unassembled WGS sequence"/>
</dbReference>
<evidence type="ECO:0000256" key="2">
    <source>
        <dbReference type="ARBA" id="ARBA00006562"/>
    </source>
</evidence>
<dbReference type="GO" id="GO:0000956">
    <property type="term" value="P:nuclear-transcribed mRNA catabolic process"/>
    <property type="evidence" value="ECO:0007669"/>
    <property type="project" value="TreeGrafter"/>
</dbReference>
<organism evidence="9 10">
    <name type="scientific">Apophysomyces ossiformis</name>
    <dbReference type="NCBI Taxonomy" id="679940"/>
    <lineage>
        <taxon>Eukaryota</taxon>
        <taxon>Fungi</taxon>
        <taxon>Fungi incertae sedis</taxon>
        <taxon>Mucoromycota</taxon>
        <taxon>Mucoromycotina</taxon>
        <taxon>Mucoromycetes</taxon>
        <taxon>Mucorales</taxon>
        <taxon>Mucorineae</taxon>
        <taxon>Mucoraceae</taxon>
        <taxon>Apophysomyces</taxon>
    </lineage>
</organism>
<keyword evidence="6" id="KW-0378">Hydrolase</keyword>
<keyword evidence="6" id="KW-0539">Nucleus</keyword>
<dbReference type="OrthoDB" id="5853397at2759"/>
<comment type="cofactor">
    <cofactor evidence="1 6">
        <name>a divalent metal cation</name>
        <dbReference type="ChEBI" id="CHEBI:60240"/>
    </cofactor>
</comment>
<dbReference type="AlphaFoldDB" id="A0A8H7BJ67"/>
<gene>
    <name evidence="9" type="primary">RAI1_2</name>
    <name evidence="9" type="ORF">EC973_002352</name>
</gene>
<keyword evidence="6" id="KW-0479">Metal-binding</keyword>
<evidence type="ECO:0000256" key="3">
    <source>
        <dbReference type="ARBA" id="ARBA00044676"/>
    </source>
</evidence>
<keyword evidence="9" id="KW-0255">Endonuclease</keyword>
<accession>A0A8H7BJ67</accession>
<dbReference type="InterPro" id="IPR013961">
    <property type="entry name" value="RAI1"/>
</dbReference>
<dbReference type="GO" id="GO:0005829">
    <property type="term" value="C:cytosol"/>
    <property type="evidence" value="ECO:0007669"/>
    <property type="project" value="TreeGrafter"/>
</dbReference>
<comment type="catalytic activity">
    <reaction evidence="5">
        <text>a 5'-end NAD(+)-phospho-ribonucleoside in mRNA + H2O = a 5'-end phospho-ribonucleoside in mRNA + NAD(+) + H(+)</text>
        <dbReference type="Rhea" id="RHEA:60880"/>
        <dbReference type="Rhea" id="RHEA-COMP:15692"/>
        <dbReference type="Rhea" id="RHEA-COMP:15698"/>
        <dbReference type="ChEBI" id="CHEBI:15377"/>
        <dbReference type="ChEBI" id="CHEBI:15378"/>
        <dbReference type="ChEBI" id="CHEBI:57540"/>
        <dbReference type="ChEBI" id="CHEBI:138282"/>
        <dbReference type="ChEBI" id="CHEBI:144029"/>
    </reaction>
    <physiologicalReaction direction="left-to-right" evidence="5">
        <dbReference type="Rhea" id="RHEA:60881"/>
    </physiologicalReaction>
</comment>
<feature type="domain" description="RAI1-like" evidence="8">
    <location>
        <begin position="44"/>
        <end position="120"/>
    </location>
</feature>
<keyword evidence="6" id="KW-0547">Nucleotide-binding</keyword>
<reference evidence="9" key="1">
    <citation type="submission" date="2020-01" db="EMBL/GenBank/DDBJ databases">
        <title>Genome Sequencing of Three Apophysomyces-Like Fungal Strains Confirms a Novel Fungal Genus in the Mucoromycota with divergent Burkholderia-like Endosymbiotic Bacteria.</title>
        <authorList>
            <person name="Stajich J.E."/>
            <person name="Macias A.M."/>
            <person name="Carter-House D."/>
            <person name="Lovett B."/>
            <person name="Kasson L.R."/>
            <person name="Berry K."/>
            <person name="Grigoriev I."/>
            <person name="Chang Y."/>
            <person name="Spatafora J."/>
            <person name="Kasson M.T."/>
        </authorList>
    </citation>
    <scope>NUCLEOTIDE SEQUENCE</scope>
    <source>
        <strain evidence="9">NRRL A-21654</strain>
    </source>
</reference>
<comment type="similarity">
    <text evidence="2 6">Belongs to the DXO/Dom3Z family.</text>
</comment>
<evidence type="ECO:0000256" key="5">
    <source>
        <dbReference type="ARBA" id="ARBA00048124"/>
    </source>
</evidence>
<keyword evidence="6" id="KW-0540">Nuclease</keyword>
<dbReference type="GO" id="GO:0000166">
    <property type="term" value="F:nucleotide binding"/>
    <property type="evidence" value="ECO:0007669"/>
    <property type="project" value="UniProtKB-KW"/>
</dbReference>
<evidence type="ECO:0000256" key="7">
    <source>
        <dbReference type="SAM" id="MobiDB-lite"/>
    </source>
</evidence>
<comment type="catalytic activity">
    <reaction evidence="4">
        <text>a 5'-end triphospho-ribonucleoside in mRNA + H2O = a 5'-end phospho-ribonucleoside in mRNA + diphosphate + H(+)</text>
        <dbReference type="Rhea" id="RHEA:78683"/>
        <dbReference type="Rhea" id="RHEA-COMP:15692"/>
        <dbReference type="Rhea" id="RHEA-COMP:17164"/>
        <dbReference type="ChEBI" id="CHEBI:15377"/>
        <dbReference type="ChEBI" id="CHEBI:15378"/>
        <dbReference type="ChEBI" id="CHEBI:33019"/>
        <dbReference type="ChEBI" id="CHEBI:138282"/>
        <dbReference type="ChEBI" id="CHEBI:167618"/>
    </reaction>
    <physiologicalReaction direction="left-to-right" evidence="4">
        <dbReference type="Rhea" id="RHEA:78684"/>
    </physiologicalReaction>
</comment>
<dbReference type="EC" id="3.6.1.-" evidence="6"/>
<evidence type="ECO:0000313" key="9">
    <source>
        <dbReference type="EMBL" id="KAF7723122.1"/>
    </source>
</evidence>
<dbReference type="PANTHER" id="PTHR12395:SF9">
    <property type="entry name" value="DECAPPING AND EXORIBONUCLEASE PROTEIN"/>
    <property type="match status" value="1"/>
</dbReference>
<dbReference type="EMBL" id="JABAYA010000163">
    <property type="protein sequence ID" value="KAF7723122.1"/>
    <property type="molecule type" value="Genomic_DNA"/>
</dbReference>
<dbReference type="GO" id="GO:0034353">
    <property type="term" value="F:mRNA 5'-diphosphatase activity"/>
    <property type="evidence" value="ECO:0007669"/>
    <property type="project" value="TreeGrafter"/>
</dbReference>
<dbReference type="GO" id="GO:0110155">
    <property type="term" value="P:NAD-cap decapping"/>
    <property type="evidence" value="ECO:0007669"/>
    <property type="project" value="TreeGrafter"/>
</dbReference>
<name>A0A8H7BJ67_9FUNG</name>
<keyword evidence="6" id="KW-0694">RNA-binding</keyword>